<evidence type="ECO:0000313" key="1">
    <source>
        <dbReference type="EMBL" id="KAK6501060.1"/>
    </source>
</evidence>
<keyword evidence="2" id="KW-1185">Reference proteome</keyword>
<dbReference type="PANTHER" id="PTHR17985">
    <property type="entry name" value="SER/THR-RICH PROTEIN T10 IN DGCR REGION"/>
    <property type="match status" value="1"/>
</dbReference>
<sequence length="325" mass="35671">MCILLWTTACASQGYPLILLSNRDEFLQRPTQTAGPWDKNAYGGRDLARPENGTWLGITRCGRFAGLTNIREATSIAAVGAASRGAVVSSFLASSDNTCPSWGPGGQNLDATLDIDRVGGFSMLCGQFIRDHQNRVQIGSFGVISNRAEGQAHEKNYDEIDPRKPETYGLSNSAFTDPWPKVINGKRLLSELVRDIRRGGLSDREISLRGIEILTSDSVSEEEAWKDGNNRMELLKESVFIPVFETRNLVGPGDDATATAGQDQNETQDQALSGLYNLYGTQKQTVIIVHESGAVRYTEKTLYDWLQGTTNAVNDTVDINFDLDL</sequence>
<gene>
    <name evidence="1" type="ORF">TWF481_008911</name>
</gene>
<dbReference type="InterPro" id="IPR008551">
    <property type="entry name" value="TANGO2"/>
</dbReference>
<dbReference type="Proteomes" id="UP001370758">
    <property type="component" value="Unassembled WGS sequence"/>
</dbReference>
<dbReference type="EMBL" id="JAVHJL010000006">
    <property type="protein sequence ID" value="KAK6501060.1"/>
    <property type="molecule type" value="Genomic_DNA"/>
</dbReference>
<dbReference type="GO" id="GO:0007030">
    <property type="term" value="P:Golgi organization"/>
    <property type="evidence" value="ECO:0007669"/>
    <property type="project" value="TreeGrafter"/>
</dbReference>
<dbReference type="GO" id="GO:0005794">
    <property type="term" value="C:Golgi apparatus"/>
    <property type="evidence" value="ECO:0007669"/>
    <property type="project" value="TreeGrafter"/>
</dbReference>
<dbReference type="PANTHER" id="PTHR17985:SF8">
    <property type="entry name" value="TRANSPORT AND GOLGI ORGANIZATION PROTEIN 2 HOMOLOG"/>
    <property type="match status" value="1"/>
</dbReference>
<evidence type="ECO:0008006" key="3">
    <source>
        <dbReference type="Google" id="ProtNLM"/>
    </source>
</evidence>
<dbReference type="Pfam" id="PF05742">
    <property type="entry name" value="TANGO2"/>
    <property type="match status" value="1"/>
</dbReference>
<name>A0AAV9W273_9PEZI</name>
<comment type="caution">
    <text evidence="1">The sequence shown here is derived from an EMBL/GenBank/DDBJ whole genome shotgun (WGS) entry which is preliminary data.</text>
</comment>
<reference evidence="1 2" key="1">
    <citation type="submission" date="2023-08" db="EMBL/GenBank/DDBJ databases">
        <authorList>
            <person name="Palmer J.M."/>
        </authorList>
    </citation>
    <scope>NUCLEOTIDE SEQUENCE [LARGE SCALE GENOMIC DNA]</scope>
    <source>
        <strain evidence="1 2">TWF481</strain>
    </source>
</reference>
<protein>
    <recommendedName>
        <fullName evidence="3">DUF833-domain-containing protein</fullName>
    </recommendedName>
</protein>
<accession>A0AAV9W273</accession>
<organism evidence="1 2">
    <name type="scientific">Arthrobotrys musiformis</name>
    <dbReference type="NCBI Taxonomy" id="47236"/>
    <lineage>
        <taxon>Eukaryota</taxon>
        <taxon>Fungi</taxon>
        <taxon>Dikarya</taxon>
        <taxon>Ascomycota</taxon>
        <taxon>Pezizomycotina</taxon>
        <taxon>Orbiliomycetes</taxon>
        <taxon>Orbiliales</taxon>
        <taxon>Orbiliaceae</taxon>
        <taxon>Arthrobotrys</taxon>
    </lineage>
</organism>
<evidence type="ECO:0000313" key="2">
    <source>
        <dbReference type="Proteomes" id="UP001370758"/>
    </source>
</evidence>
<dbReference type="GO" id="GO:0009306">
    <property type="term" value="P:protein secretion"/>
    <property type="evidence" value="ECO:0007669"/>
    <property type="project" value="TreeGrafter"/>
</dbReference>
<proteinExistence type="predicted"/>
<dbReference type="AlphaFoldDB" id="A0AAV9W273"/>